<dbReference type="Gene3D" id="1.10.10.10">
    <property type="entry name" value="Winged helix-like DNA-binding domain superfamily/Winged helix DNA-binding domain"/>
    <property type="match status" value="1"/>
</dbReference>
<dbReference type="EMBL" id="VEPZ02001358">
    <property type="protein sequence ID" value="KAE8677468.1"/>
    <property type="molecule type" value="Genomic_DNA"/>
</dbReference>
<feature type="domain" description="NB-ARC" evidence="6">
    <location>
        <begin position="188"/>
        <end position="358"/>
    </location>
</feature>
<dbReference type="PRINTS" id="PR00364">
    <property type="entry name" value="DISEASERSIST"/>
</dbReference>
<protein>
    <submittedName>
        <fullName evidence="10">Cc-nbs-lrr resistance protein, putative isoform 4</fullName>
    </submittedName>
</protein>
<dbReference type="GO" id="GO:0043531">
    <property type="term" value="F:ADP binding"/>
    <property type="evidence" value="ECO:0007669"/>
    <property type="project" value="InterPro"/>
</dbReference>
<keyword evidence="2" id="KW-0677">Repeat</keyword>
<evidence type="ECO:0000313" key="11">
    <source>
        <dbReference type="Proteomes" id="UP000436088"/>
    </source>
</evidence>
<dbReference type="InterPro" id="IPR056789">
    <property type="entry name" value="LRR_R13L1-DRL21"/>
</dbReference>
<feature type="domain" description="R13L1/DRL21-like LRR repeat region" evidence="9">
    <location>
        <begin position="706"/>
        <end position="833"/>
    </location>
</feature>
<dbReference type="GO" id="GO:0051707">
    <property type="term" value="P:response to other organism"/>
    <property type="evidence" value="ECO:0007669"/>
    <property type="project" value="UniProtKB-ARBA"/>
</dbReference>
<dbReference type="FunFam" id="1.10.10.10:FF:000322">
    <property type="entry name" value="Probable disease resistance protein At1g63360"/>
    <property type="match status" value="1"/>
</dbReference>
<evidence type="ECO:0000259" key="6">
    <source>
        <dbReference type="Pfam" id="PF00931"/>
    </source>
</evidence>
<dbReference type="Gene3D" id="1.20.5.4130">
    <property type="match status" value="1"/>
</dbReference>
<dbReference type="Gene3D" id="3.80.10.10">
    <property type="entry name" value="Ribonuclease Inhibitor"/>
    <property type="match status" value="5"/>
</dbReference>
<evidence type="ECO:0000256" key="3">
    <source>
        <dbReference type="ARBA" id="ARBA00022741"/>
    </source>
</evidence>
<dbReference type="InterPro" id="IPR032675">
    <property type="entry name" value="LRR_dom_sf"/>
</dbReference>
<dbReference type="InterPro" id="IPR002182">
    <property type="entry name" value="NB-ARC"/>
</dbReference>
<dbReference type="InterPro" id="IPR058922">
    <property type="entry name" value="WHD_DRP"/>
</dbReference>
<dbReference type="PANTHER" id="PTHR36766">
    <property type="entry name" value="PLANT BROAD-SPECTRUM MILDEW RESISTANCE PROTEIN RPW8"/>
    <property type="match status" value="1"/>
</dbReference>
<dbReference type="SUPFAM" id="SSF52540">
    <property type="entry name" value="P-loop containing nucleoside triphosphate hydrolases"/>
    <property type="match status" value="1"/>
</dbReference>
<dbReference type="Gene3D" id="3.40.50.300">
    <property type="entry name" value="P-loop containing nucleotide triphosphate hydrolases"/>
    <property type="match status" value="1"/>
</dbReference>
<dbReference type="InterPro" id="IPR027417">
    <property type="entry name" value="P-loop_NTPase"/>
</dbReference>
<dbReference type="Proteomes" id="UP000436088">
    <property type="component" value="Unassembled WGS sequence"/>
</dbReference>
<dbReference type="SUPFAM" id="SSF52058">
    <property type="entry name" value="L domain-like"/>
    <property type="match status" value="3"/>
</dbReference>
<reference evidence="10" key="1">
    <citation type="submission" date="2019-09" db="EMBL/GenBank/DDBJ databases">
        <title>Draft genome information of white flower Hibiscus syriacus.</title>
        <authorList>
            <person name="Kim Y.-M."/>
        </authorList>
    </citation>
    <scope>NUCLEOTIDE SEQUENCE [LARGE SCALE GENOMIC DNA]</scope>
    <source>
        <strain evidence="10">YM2019G1</strain>
    </source>
</reference>
<evidence type="ECO:0000256" key="1">
    <source>
        <dbReference type="ARBA" id="ARBA00022614"/>
    </source>
</evidence>
<keyword evidence="3" id="KW-0547">Nucleotide-binding</keyword>
<organism evidence="10 11">
    <name type="scientific">Hibiscus syriacus</name>
    <name type="common">Rose of Sharon</name>
    <dbReference type="NCBI Taxonomy" id="106335"/>
    <lineage>
        <taxon>Eukaryota</taxon>
        <taxon>Viridiplantae</taxon>
        <taxon>Streptophyta</taxon>
        <taxon>Embryophyta</taxon>
        <taxon>Tracheophyta</taxon>
        <taxon>Spermatophyta</taxon>
        <taxon>Magnoliopsida</taxon>
        <taxon>eudicotyledons</taxon>
        <taxon>Gunneridae</taxon>
        <taxon>Pentapetalae</taxon>
        <taxon>rosids</taxon>
        <taxon>malvids</taxon>
        <taxon>Malvales</taxon>
        <taxon>Malvaceae</taxon>
        <taxon>Malvoideae</taxon>
        <taxon>Hibiscus</taxon>
    </lineage>
</organism>
<keyword evidence="5" id="KW-0067">ATP-binding</keyword>
<name>A0A6A2XPC8_HIBSY</name>
<dbReference type="InterPro" id="IPR041118">
    <property type="entry name" value="Rx_N"/>
</dbReference>
<sequence length="1415" mass="160864">MEVLAASLGDAVVSALFRSLVDFISSHHFVKFAHKDKFSSELEKWKKLLLNINALLEDAEEKQTTSRSVKLWLSELRDIAYDADDIIDELATEALRRQMMGEQNPSSPTNKVKRYISTCCLSCNPSKTVKFSTKMASRLKGLTVRLEEAVAMKNDLRLVENDRGRDERMRERLRTSSLVDESRVYGRERDKEAVLDLLMNDCDDGVTDIGVVSIVGMGGVGKTTLAQLVYNDAKVESFFDLRIWVCVSEEFDVAKVTATVLQAVTLESCDLNDLNLLQVRVKEKLLGKKSLVVLDDVWNENYDKWEILCRPFIAGEAGSRILVTTRNEGVASIMATCGTYHLKELTDDDCFSLFARHALGTSDFEEHPNLKVIGEEIVRKCKGLPLAAKTLGGLLRTKGNRQEWEDILKSKMWDLPEERSGILPALRLSYHHLPFHLKRCFSYCALFPKDYEFEKDELVLLWMAEGFFQQAKGKRQMKDIGTEYFNDLWTRSFFQQSTRNKARYVMHDLINDLAQFVSRETCFNFDGDELYARVEKFRHFSFLRHPFDIPKRFEILFQMKSLRTFLALPIQTLPLAANSYLSNKVLQELLPRLSHLRVLCLSGYCIDELPHQIGGLIQLRYFNLSHTRIKSLPDSLGSLINLQTLILHGCKNLIKFPQAIGNLLNLHVLDLTDTDNLAEMPMHIGNLKDLQILSKFVVPKDGRPNIGELKDLLHLRKELSICGLENVVDTRDARECILKDKQGLDSLELQWSQEFIDAGNSENAMPVFSMLQPHENLKKIRIVFYGGTKFPSWFGGPSLANIVDIDLSNCRNITSLPALGRLPSLKMMSIEGMNGVKKLDFEFYGGSLPTFKPFPVLEVLQFQNMLEWKHWYYPNEANKGDGEFPNLREVMIHNCPKLHQLPRYLPSLLKLTVKGCPNMADSVMSFLSIHELNIEDCNKMVPVRLVDLTSLTTLRVRSLPYLTCLPDVFEQFPGALKHLSISNCIGLTSLWQKVTECEAVVSIEPVKINGSSPSLSLAGNERNQGHNKMYFPVSLERLHIESCPKFVSFSETAFLSRLQHLKLRDCPALKSLPIWIISGCLLEDLEIEECPLLTCFPRENLPPKLKRLKVQGCINLCFLPEGLMHADNNKYTSYLEKLEIIRCPSLRYFPEGKLPTTLKVLKIWDCLKLETLSDRMLPNNASLEYIDIWKCSTLISLPESLCKLMSLVELNISNCQNLKCFPEMGFLLPNLRTLNICNCVELKSLPDQMSNLTSLQYLTICDCPSLLSFPRGGLPPNLLSLEIWYCKELKEPVSEWNLHTLISLQDFSIAGGPEMVSFPDEKCLLPATIVSIYIAKLHNLESLTKGLQNLPSLEELEVVGCPKLQRLPKEGLPATLGRLCIRNCPLLENLCSRDKGEYWPLISHIPCVEIEATEI</sequence>
<dbReference type="Pfam" id="PF25019">
    <property type="entry name" value="LRR_R13L1-DRL21"/>
    <property type="match status" value="1"/>
</dbReference>
<dbReference type="GO" id="GO:0006952">
    <property type="term" value="P:defense response"/>
    <property type="evidence" value="ECO:0007669"/>
    <property type="project" value="UniProtKB-KW"/>
</dbReference>
<evidence type="ECO:0000259" key="9">
    <source>
        <dbReference type="Pfam" id="PF25019"/>
    </source>
</evidence>
<accession>A0A6A2XPC8</accession>
<dbReference type="Pfam" id="PF18052">
    <property type="entry name" value="Rx_N"/>
    <property type="match status" value="1"/>
</dbReference>
<evidence type="ECO:0000256" key="4">
    <source>
        <dbReference type="ARBA" id="ARBA00022821"/>
    </source>
</evidence>
<feature type="domain" description="Disease resistance protein winged helix" evidence="8">
    <location>
        <begin position="446"/>
        <end position="514"/>
    </location>
</feature>
<dbReference type="FunFam" id="3.40.50.300:FF:001091">
    <property type="entry name" value="Probable disease resistance protein At1g61300"/>
    <property type="match status" value="1"/>
</dbReference>
<keyword evidence="1" id="KW-0433">Leucine-rich repeat</keyword>
<dbReference type="PANTHER" id="PTHR36766:SF51">
    <property type="entry name" value="DISEASE RESISTANCE RPP13-LIKE PROTEIN 1"/>
    <property type="match status" value="1"/>
</dbReference>
<evidence type="ECO:0000259" key="8">
    <source>
        <dbReference type="Pfam" id="PF23559"/>
    </source>
</evidence>
<keyword evidence="11" id="KW-1185">Reference proteome</keyword>
<evidence type="ECO:0000256" key="5">
    <source>
        <dbReference type="ARBA" id="ARBA00022840"/>
    </source>
</evidence>
<keyword evidence="4" id="KW-0611">Plant defense</keyword>
<comment type="caution">
    <text evidence="10">The sequence shown here is derived from an EMBL/GenBank/DDBJ whole genome shotgun (WGS) entry which is preliminary data.</text>
</comment>
<evidence type="ECO:0000259" key="7">
    <source>
        <dbReference type="Pfam" id="PF18052"/>
    </source>
</evidence>
<proteinExistence type="predicted"/>
<dbReference type="GO" id="GO:0005524">
    <property type="term" value="F:ATP binding"/>
    <property type="evidence" value="ECO:0007669"/>
    <property type="project" value="UniProtKB-KW"/>
</dbReference>
<feature type="domain" description="Disease resistance N-terminal" evidence="7">
    <location>
        <begin position="12"/>
        <end position="106"/>
    </location>
</feature>
<gene>
    <name evidence="10" type="ORF">F3Y22_tig00111506pilonHSYRG00071</name>
</gene>
<evidence type="ECO:0000256" key="2">
    <source>
        <dbReference type="ARBA" id="ARBA00022737"/>
    </source>
</evidence>
<dbReference type="OrthoDB" id="25838at2759"/>
<dbReference type="Gene3D" id="1.10.8.430">
    <property type="entry name" value="Helical domain of apoptotic protease-activating factors"/>
    <property type="match status" value="1"/>
</dbReference>
<dbReference type="Pfam" id="PF23559">
    <property type="entry name" value="WHD_DRP"/>
    <property type="match status" value="1"/>
</dbReference>
<dbReference type="Pfam" id="PF00931">
    <property type="entry name" value="NB-ARC"/>
    <property type="match status" value="1"/>
</dbReference>
<dbReference type="InterPro" id="IPR036388">
    <property type="entry name" value="WH-like_DNA-bd_sf"/>
</dbReference>
<evidence type="ECO:0000313" key="10">
    <source>
        <dbReference type="EMBL" id="KAE8677468.1"/>
    </source>
</evidence>
<dbReference type="InterPro" id="IPR042197">
    <property type="entry name" value="Apaf_helical"/>
</dbReference>